<accession>A0A4Q7V241</accession>
<dbReference type="AlphaFoldDB" id="A0A4Q7V241"/>
<dbReference type="Proteomes" id="UP000291591">
    <property type="component" value="Unassembled WGS sequence"/>
</dbReference>
<comment type="caution">
    <text evidence="2">The sequence shown here is derived from an EMBL/GenBank/DDBJ whole genome shotgun (WGS) entry which is preliminary data.</text>
</comment>
<name>A0A4Q7V241_PSEST</name>
<protein>
    <submittedName>
        <fullName evidence="2">Uncharacterized protein</fullName>
    </submittedName>
</protein>
<reference evidence="2 3" key="1">
    <citation type="submission" date="2019-02" db="EMBL/GenBank/DDBJ databases">
        <title>Sequencing the genomes of 1000 actinobacteria strains.</title>
        <authorList>
            <person name="Klenk H.-P."/>
        </authorList>
    </citation>
    <scope>NUCLEOTIDE SEQUENCE [LARGE SCALE GENOMIC DNA]</scope>
    <source>
        <strain evidence="2 3">DSM 45779</strain>
    </source>
</reference>
<dbReference type="EMBL" id="SHKL01000001">
    <property type="protein sequence ID" value="RZT88607.1"/>
    <property type="molecule type" value="Genomic_DNA"/>
</dbReference>
<sequence length="58" mass="6177">MTSAPQHDTLESTAVESDTGPICESCPHPWADHDAIGRRFCSASNASARTDRGCVCKV</sequence>
<organism evidence="2 3">
    <name type="scientific">Pseudonocardia sediminis</name>
    <dbReference type="NCBI Taxonomy" id="1397368"/>
    <lineage>
        <taxon>Bacteria</taxon>
        <taxon>Bacillati</taxon>
        <taxon>Actinomycetota</taxon>
        <taxon>Actinomycetes</taxon>
        <taxon>Pseudonocardiales</taxon>
        <taxon>Pseudonocardiaceae</taxon>
        <taxon>Pseudonocardia</taxon>
    </lineage>
</organism>
<feature type="region of interest" description="Disordered" evidence="1">
    <location>
        <begin position="1"/>
        <end position="21"/>
    </location>
</feature>
<dbReference type="RefSeq" id="WP_165438176.1">
    <property type="nucleotide sequence ID" value="NZ_SHKL01000001.1"/>
</dbReference>
<keyword evidence="3" id="KW-1185">Reference proteome</keyword>
<proteinExistence type="predicted"/>
<feature type="compositionally biased region" description="Polar residues" evidence="1">
    <location>
        <begin position="1"/>
        <end position="16"/>
    </location>
</feature>
<evidence type="ECO:0000256" key="1">
    <source>
        <dbReference type="SAM" id="MobiDB-lite"/>
    </source>
</evidence>
<evidence type="ECO:0000313" key="2">
    <source>
        <dbReference type="EMBL" id="RZT88607.1"/>
    </source>
</evidence>
<evidence type="ECO:0000313" key="3">
    <source>
        <dbReference type="Proteomes" id="UP000291591"/>
    </source>
</evidence>
<dbReference type="NCBIfam" id="NF038206">
    <property type="entry name" value="RGCVC_fam"/>
    <property type="match status" value="1"/>
</dbReference>
<gene>
    <name evidence="2" type="ORF">EV383_5551</name>
</gene>